<sequence>MLDRTILKLENTAGETSTEQGILAFRCIKDVYLPYSTLSISLVPQQTDFGTIRRVQLTVRQTTVHDGLADQVKLEQKNGQSFLTIASRGFTSLLCQNELAKGLIAKVSLDQLMKDYYPFPTQIKWEPNTDTSNYIYVKENDTMWDGVSNLCFKLNGRYPYIGSTNTIRLNLPVNPTVYPFMNYTIASVGSTQDFRSLVSQYHMPDADGTEDTFLLQNSKTTDLSIVRNRQIPFDMQYLRNPAEALQFRMRYSNRGWKSQFLTFYGFRDGLQLNDQFSYAPLWSNRFISRMEITGSRKGIFTKLFAYYDDWNNTDV</sequence>
<reference evidence="1" key="1">
    <citation type="journal article" date="2021" name="Proc. Natl. Acad. Sci. U.S.A.">
        <title>A Catalog of Tens of Thousands of Viruses from Human Metagenomes Reveals Hidden Associations with Chronic Diseases.</title>
        <authorList>
            <person name="Tisza M.J."/>
            <person name="Buck C.B."/>
        </authorList>
    </citation>
    <scope>NUCLEOTIDE SEQUENCE</scope>
    <source>
        <strain evidence="1">Ctj8j9</strain>
    </source>
</reference>
<dbReference type="EMBL" id="BK015919">
    <property type="protein sequence ID" value="DAF85195.1"/>
    <property type="molecule type" value="Genomic_DNA"/>
</dbReference>
<dbReference type="SUPFAM" id="SSF69279">
    <property type="entry name" value="Phage tail proteins"/>
    <property type="match status" value="1"/>
</dbReference>
<evidence type="ECO:0008006" key="2">
    <source>
        <dbReference type="Google" id="ProtNLM"/>
    </source>
</evidence>
<proteinExistence type="predicted"/>
<protein>
    <recommendedName>
        <fullName evidence="2">Tail protein</fullName>
    </recommendedName>
</protein>
<evidence type="ECO:0000313" key="1">
    <source>
        <dbReference type="EMBL" id="DAF85195.1"/>
    </source>
</evidence>
<organism evidence="1">
    <name type="scientific">Siphoviridae sp. ctj8j9</name>
    <dbReference type="NCBI Taxonomy" id="2825629"/>
    <lineage>
        <taxon>Viruses</taxon>
        <taxon>Duplodnaviria</taxon>
        <taxon>Heunggongvirae</taxon>
        <taxon>Uroviricota</taxon>
        <taxon>Caudoviricetes</taxon>
    </lineage>
</organism>
<name>A0A8S5TSM9_9CAUD</name>
<accession>A0A8S5TSM9</accession>